<comment type="caution">
    <text evidence="3">The sequence shown here is derived from an EMBL/GenBank/DDBJ whole genome shotgun (WGS) entry which is preliminary data.</text>
</comment>
<feature type="coiled-coil region" evidence="1">
    <location>
        <begin position="56"/>
        <end position="87"/>
    </location>
</feature>
<feature type="domain" description="NERD" evidence="2">
    <location>
        <begin position="110"/>
        <end position="159"/>
    </location>
</feature>
<dbReference type="Pfam" id="PF08378">
    <property type="entry name" value="NERD"/>
    <property type="match status" value="1"/>
</dbReference>
<organism evidence="3 4">
    <name type="scientific">Microbacterium imperiale</name>
    <dbReference type="NCBI Taxonomy" id="33884"/>
    <lineage>
        <taxon>Bacteria</taxon>
        <taxon>Bacillati</taxon>
        <taxon>Actinomycetota</taxon>
        <taxon>Actinomycetes</taxon>
        <taxon>Micrococcales</taxon>
        <taxon>Microbacteriaceae</taxon>
        <taxon>Microbacterium</taxon>
    </lineage>
</organism>
<evidence type="ECO:0000259" key="2">
    <source>
        <dbReference type="Pfam" id="PF08378"/>
    </source>
</evidence>
<dbReference type="AlphaFoldDB" id="A0A9W6M3C1"/>
<keyword evidence="4" id="KW-1185">Reference proteome</keyword>
<dbReference type="InterPro" id="IPR011528">
    <property type="entry name" value="NERD"/>
</dbReference>
<evidence type="ECO:0000313" key="4">
    <source>
        <dbReference type="Proteomes" id="UP001142317"/>
    </source>
</evidence>
<reference evidence="3" key="1">
    <citation type="journal article" date="2014" name="Int. J. Syst. Evol. Microbiol.">
        <title>Complete genome sequence of Corynebacterium casei LMG S-19264T (=DSM 44701T), isolated from a smear-ripened cheese.</title>
        <authorList>
            <consortium name="US DOE Joint Genome Institute (JGI-PGF)"/>
            <person name="Walter F."/>
            <person name="Albersmeier A."/>
            <person name="Kalinowski J."/>
            <person name="Ruckert C."/>
        </authorList>
    </citation>
    <scope>NUCLEOTIDE SEQUENCE</scope>
    <source>
        <strain evidence="3">VKM Ac-1447</strain>
    </source>
</reference>
<protein>
    <recommendedName>
        <fullName evidence="2">NERD domain-containing protein</fullName>
    </recommendedName>
</protein>
<reference evidence="3" key="2">
    <citation type="submission" date="2023-01" db="EMBL/GenBank/DDBJ databases">
        <authorList>
            <person name="Sun Q."/>
            <person name="Evtushenko L."/>
        </authorList>
    </citation>
    <scope>NUCLEOTIDE SEQUENCE</scope>
    <source>
        <strain evidence="3">VKM Ac-1447</strain>
    </source>
</reference>
<dbReference type="Proteomes" id="UP001142317">
    <property type="component" value="Unassembled WGS sequence"/>
</dbReference>
<keyword evidence="1" id="KW-0175">Coiled coil</keyword>
<gene>
    <name evidence="3" type="ORF">GCM10017586_13190</name>
</gene>
<evidence type="ECO:0000313" key="3">
    <source>
        <dbReference type="EMBL" id="GLJ79637.1"/>
    </source>
</evidence>
<name>A0A9W6M3C1_9MICO</name>
<dbReference type="RefSeq" id="WP_210007589.1">
    <property type="nucleotide sequence ID" value="NZ_BSEO01000005.1"/>
</dbReference>
<accession>A0A9W6M3C1</accession>
<sequence>MVEVLASVAALLALALVVLALLWWRRARAARSRMAAERAANEQQLAELTTSHATAVTQLQDEREAAVQAARDERDRARGESERARQQIARVLGSEAVSRRLIAAACADVGLPGVLITNVVFVPEDSRSTFFAQIDHVLLTRQAAIVIENKYWQGLVFDDVRPSSVIPAFGAMLDEDALEAPFAVQIRPVSLSTWEILRHIGGDSPAVQVRRQAGRLAEHLRARLGEAPFLTTAVLYSYADATVHAKAMSRSAGGVSTRILSGSKGLTRMLTEVRQQSPVALTAAQLEQLRAHFESLGAYTERVGD</sequence>
<evidence type="ECO:0000256" key="1">
    <source>
        <dbReference type="SAM" id="Coils"/>
    </source>
</evidence>
<dbReference type="EMBL" id="BSEO01000005">
    <property type="protein sequence ID" value="GLJ79637.1"/>
    <property type="molecule type" value="Genomic_DNA"/>
</dbReference>
<proteinExistence type="predicted"/>